<accession>A0A369JE45</accession>
<protein>
    <submittedName>
        <fullName evidence="2">Inositol phosphorylceramide glucuronosyltransferase 1</fullName>
    </submittedName>
</protein>
<keyword evidence="1" id="KW-0812">Transmembrane</keyword>
<keyword evidence="3" id="KW-1185">Reference proteome</keyword>
<dbReference type="STRING" id="39966.A0A369JE45"/>
<keyword evidence="1" id="KW-1133">Transmembrane helix</keyword>
<dbReference type="InterPro" id="IPR029044">
    <property type="entry name" value="Nucleotide-diphossugar_trans"/>
</dbReference>
<name>A0A369JE45_HYPMA</name>
<dbReference type="InterPro" id="IPR002495">
    <property type="entry name" value="Glyco_trans_8"/>
</dbReference>
<dbReference type="InterPro" id="IPR050587">
    <property type="entry name" value="GNT1/Glycosyltrans_8"/>
</dbReference>
<dbReference type="EMBL" id="LUEZ02000113">
    <property type="protein sequence ID" value="RDB17126.1"/>
    <property type="molecule type" value="Genomic_DNA"/>
</dbReference>
<dbReference type="SUPFAM" id="SSF53448">
    <property type="entry name" value="Nucleotide-diphospho-sugar transferases"/>
    <property type="match status" value="1"/>
</dbReference>
<dbReference type="PANTHER" id="PTHR11183">
    <property type="entry name" value="GLYCOGENIN SUBFAMILY MEMBER"/>
    <property type="match status" value="1"/>
</dbReference>
<organism evidence="2 3">
    <name type="scientific">Hypsizygus marmoreus</name>
    <name type="common">White beech mushroom</name>
    <name type="synonym">Agaricus marmoreus</name>
    <dbReference type="NCBI Taxonomy" id="39966"/>
    <lineage>
        <taxon>Eukaryota</taxon>
        <taxon>Fungi</taxon>
        <taxon>Dikarya</taxon>
        <taxon>Basidiomycota</taxon>
        <taxon>Agaricomycotina</taxon>
        <taxon>Agaricomycetes</taxon>
        <taxon>Agaricomycetidae</taxon>
        <taxon>Agaricales</taxon>
        <taxon>Tricholomatineae</taxon>
        <taxon>Lyophyllaceae</taxon>
        <taxon>Hypsizygus</taxon>
    </lineage>
</organism>
<proteinExistence type="predicted"/>
<evidence type="ECO:0000313" key="3">
    <source>
        <dbReference type="Proteomes" id="UP000076154"/>
    </source>
</evidence>
<comment type="caution">
    <text evidence="2">The sequence shown here is derived from an EMBL/GenBank/DDBJ whole genome shotgun (WGS) entry which is preliminary data.</text>
</comment>
<dbReference type="Proteomes" id="UP000076154">
    <property type="component" value="Unassembled WGS sequence"/>
</dbReference>
<dbReference type="OrthoDB" id="2014201at2759"/>
<dbReference type="GO" id="GO:0016757">
    <property type="term" value="F:glycosyltransferase activity"/>
    <property type="evidence" value="ECO:0007669"/>
    <property type="project" value="InterPro"/>
</dbReference>
<dbReference type="AlphaFoldDB" id="A0A369JE45"/>
<keyword evidence="1" id="KW-0472">Membrane</keyword>
<gene>
    <name evidence="2" type="primary">IPUT1</name>
    <name evidence="2" type="ORF">Hypma_001656</name>
</gene>
<evidence type="ECO:0000313" key="2">
    <source>
        <dbReference type="EMBL" id="RDB17126.1"/>
    </source>
</evidence>
<feature type="transmembrane region" description="Helical" evidence="1">
    <location>
        <begin position="27"/>
        <end position="45"/>
    </location>
</feature>
<dbReference type="Gene3D" id="3.90.550.10">
    <property type="entry name" value="Spore Coat Polysaccharide Biosynthesis Protein SpsA, Chain A"/>
    <property type="match status" value="1"/>
</dbReference>
<dbReference type="Pfam" id="PF01501">
    <property type="entry name" value="Glyco_transf_8"/>
    <property type="match status" value="1"/>
</dbReference>
<dbReference type="InParanoid" id="A0A369JE45"/>
<sequence>MAFFSRKHAYSPLPTNNGQPRLRNHRWLAVMFAGFAAFFGTLWIGHRLLFPEPPFSPLNNFQYLNPPPLVHIPSTRPSTSSEKRAIVSTLYSDSYVIGVAVLGHSIRKSNVTARLLLPYLDGRISDEALCVVRTAGWEPIVVPFIPPPHNGKGIYYRFHDQYTKLNIWGLDKMGVEQAIYLDADTLVRRNFDELFDIPFNFAAVPDIYGDRRGFTVNFNAGVLVFRPSTEVLNVMKEKIETATFPLDQAEQSFLNLFFAANVLRLPYAYNANLALKKSSPALWAGMKDEIRIVHYTLTKPFVDEHRGDTPRLLGEEEQRRLIDRAAEQRDGLFAEEVGWWREAYNQMMADERGKMEACRGGERIAK</sequence>
<evidence type="ECO:0000256" key="1">
    <source>
        <dbReference type="SAM" id="Phobius"/>
    </source>
</evidence>
<reference evidence="2" key="1">
    <citation type="submission" date="2018-04" db="EMBL/GenBank/DDBJ databases">
        <title>Whole genome sequencing of Hypsizygus marmoreus.</title>
        <authorList>
            <person name="Choi I.-G."/>
            <person name="Min B."/>
            <person name="Kim J.-G."/>
            <person name="Kim S."/>
            <person name="Oh Y.-L."/>
            <person name="Kong W.-S."/>
            <person name="Park H."/>
            <person name="Jeong J."/>
            <person name="Song E.-S."/>
        </authorList>
    </citation>
    <scope>NUCLEOTIDE SEQUENCE [LARGE SCALE GENOMIC DNA]</scope>
    <source>
        <strain evidence="2">51987-8</strain>
    </source>
</reference>